<dbReference type="PATRIC" id="fig|1126211.3.peg.1419"/>
<dbReference type="HOGENOM" id="CLU_010194_1_2_9"/>
<gene>
    <name evidence="3" type="primary">ykuF</name>
    <name evidence="3" type="ORF">MUS_1490</name>
</gene>
<dbReference type="PANTHER" id="PTHR43296">
    <property type="entry name" value="PEROXISOMAL 2,4-DIENOYL-COA REDUCTASE"/>
    <property type="match status" value="1"/>
</dbReference>
<evidence type="ECO:0000313" key="3">
    <source>
        <dbReference type="EMBL" id="AFJ61503.1"/>
    </source>
</evidence>
<dbReference type="InterPro" id="IPR045017">
    <property type="entry name" value="DECR2-like"/>
</dbReference>
<keyword evidence="1" id="KW-0521">NADP</keyword>
<dbReference type="EC" id="1.3.1.34" evidence="3"/>
<evidence type="ECO:0000313" key="4">
    <source>
        <dbReference type="Proteomes" id="UP000002878"/>
    </source>
</evidence>
<keyword evidence="2 3" id="KW-0560">Oxidoreductase</keyword>
<dbReference type="PRINTS" id="PR00081">
    <property type="entry name" value="GDHRDH"/>
</dbReference>
<dbReference type="SUPFAM" id="SSF51735">
    <property type="entry name" value="NAD(P)-binding Rossmann-fold domains"/>
    <property type="match status" value="1"/>
</dbReference>
<reference evidence="3 4" key="1">
    <citation type="journal article" date="2012" name="J. Biotechnol.">
        <title>Genome sequence of the plant growth promoting strain Bacillus amyloliquefaciens subsp. plantarum B9601-Y2 and expression of mersacidin and other secondary metabolites.</title>
        <authorList>
            <person name="He P."/>
            <person name="Hao K."/>
            <person name="Blom J."/>
            <person name="Ruckert C."/>
            <person name="Vater J."/>
            <person name="Mao Z."/>
            <person name="Wu Y."/>
            <person name="Hou M."/>
            <person name="He P."/>
            <person name="He Y."/>
            <person name="Borriss R."/>
        </authorList>
    </citation>
    <scope>NUCLEOTIDE SEQUENCE [LARGE SCALE GENOMIC DNA]</scope>
    <source>
        <strain evidence="3">Y2</strain>
    </source>
</reference>
<dbReference type="AlphaFoldDB" id="I2C4C9"/>
<proteinExistence type="predicted"/>
<accession>I2C4C9</accession>
<dbReference type="Proteomes" id="UP000002878">
    <property type="component" value="Chromosome"/>
</dbReference>
<protein>
    <submittedName>
        <fullName evidence="3">2,4-dienoyl-CoA reductase (NADPH2)</fullName>
        <ecNumber evidence="3">1.3.1.34</ecNumber>
    </submittedName>
</protein>
<dbReference type="EMBL" id="CP003332">
    <property type="protein sequence ID" value="AFJ61503.1"/>
    <property type="molecule type" value="Genomic_DNA"/>
</dbReference>
<dbReference type="FunFam" id="3.40.50.720:FF:000084">
    <property type="entry name" value="Short-chain dehydrogenase reductase"/>
    <property type="match status" value="1"/>
</dbReference>
<sequence length="277" mass="29895">MTRKDIYDKIMNDYSFNKRGGFVMDKKAVIITGGSSGMGKAMAKKQAELGWHVMVTGRNHEALEETKKEIETFEGQVACFQMDVRSDSAASDMITEAKKVFGRLDALINNAAGNFICPAEKLTPNGWKAVIEIVLNGTFFCSQAAARHWIEQEQKGVILNMAATYAWGAGAGVVHSAAAKAGVLSLTRTLAVEWGSKYGIRTNAIAPGPIERTGGAEKLFESEKAASRTMNSVPLGRLGTPEEIAALAAFLLSDEASYINGDCITMDGGQWLNPYPF</sequence>
<dbReference type="CDD" id="cd05369">
    <property type="entry name" value="TER_DECR_SDR_a"/>
    <property type="match status" value="1"/>
</dbReference>
<dbReference type="PANTHER" id="PTHR43296:SF2">
    <property type="entry name" value="PEROXISOMAL 2,4-DIENOYL-COA REDUCTASE [(3E)-ENOYL-COA-PRODUCING]"/>
    <property type="match status" value="1"/>
</dbReference>
<dbReference type="InterPro" id="IPR036291">
    <property type="entry name" value="NAD(P)-bd_dom_sf"/>
</dbReference>
<dbReference type="GO" id="GO:0008206">
    <property type="term" value="P:bile acid metabolic process"/>
    <property type="evidence" value="ECO:0007669"/>
    <property type="project" value="UniProtKB-ARBA"/>
</dbReference>
<name>I2C4C9_BACAY</name>
<evidence type="ECO:0000256" key="2">
    <source>
        <dbReference type="ARBA" id="ARBA00023002"/>
    </source>
</evidence>
<dbReference type="GO" id="GO:0009062">
    <property type="term" value="P:fatty acid catabolic process"/>
    <property type="evidence" value="ECO:0007669"/>
    <property type="project" value="InterPro"/>
</dbReference>
<dbReference type="InterPro" id="IPR002347">
    <property type="entry name" value="SDR_fam"/>
</dbReference>
<dbReference type="Pfam" id="PF13561">
    <property type="entry name" value="adh_short_C2"/>
    <property type="match status" value="1"/>
</dbReference>
<dbReference type="KEGG" id="bqy:MUS_1490"/>
<organism evidence="3 4">
    <name type="scientific">Bacillus amyloliquefaciens (strain Y2)</name>
    <name type="common">Bacillus amyloliquefaciens subsp. plantarum (strain B9601-Y2)</name>
    <dbReference type="NCBI Taxonomy" id="1155777"/>
    <lineage>
        <taxon>Bacteria</taxon>
        <taxon>Bacillati</taxon>
        <taxon>Bacillota</taxon>
        <taxon>Bacilli</taxon>
        <taxon>Bacillales</taxon>
        <taxon>Bacillaceae</taxon>
        <taxon>Bacillus</taxon>
        <taxon>Bacillus amyloliquefaciens group</taxon>
    </lineage>
</organism>
<dbReference type="NCBIfam" id="NF005811">
    <property type="entry name" value="PRK07677.1"/>
    <property type="match status" value="1"/>
</dbReference>
<dbReference type="Gene3D" id="3.40.50.720">
    <property type="entry name" value="NAD(P)-binding Rossmann-like Domain"/>
    <property type="match status" value="1"/>
</dbReference>
<dbReference type="PRINTS" id="PR00080">
    <property type="entry name" value="SDRFAMILY"/>
</dbReference>
<evidence type="ECO:0000256" key="1">
    <source>
        <dbReference type="ARBA" id="ARBA00022857"/>
    </source>
</evidence>
<dbReference type="GO" id="GO:0008670">
    <property type="term" value="F:2,4-dienoyl-CoA reductase (NADPH) activity"/>
    <property type="evidence" value="ECO:0007669"/>
    <property type="project" value="UniProtKB-EC"/>
</dbReference>